<keyword evidence="3" id="KW-1185">Reference proteome</keyword>
<evidence type="ECO:0000256" key="1">
    <source>
        <dbReference type="SAM" id="MobiDB-lite"/>
    </source>
</evidence>
<name>A0A8H5HKJ3_9AGAR</name>
<protein>
    <submittedName>
        <fullName evidence="2">Uncharacterized protein</fullName>
    </submittedName>
</protein>
<feature type="region of interest" description="Disordered" evidence="1">
    <location>
        <begin position="1"/>
        <end position="20"/>
    </location>
</feature>
<feature type="region of interest" description="Disordered" evidence="1">
    <location>
        <begin position="63"/>
        <end position="297"/>
    </location>
</feature>
<dbReference type="EMBL" id="JAACJP010000004">
    <property type="protein sequence ID" value="KAF5384889.1"/>
    <property type="molecule type" value="Genomic_DNA"/>
</dbReference>
<feature type="compositionally biased region" description="Acidic residues" evidence="1">
    <location>
        <begin position="116"/>
        <end position="137"/>
    </location>
</feature>
<feature type="compositionally biased region" description="Basic and acidic residues" evidence="1">
    <location>
        <begin position="172"/>
        <end position="183"/>
    </location>
</feature>
<gene>
    <name evidence="2" type="ORF">D9615_001100</name>
</gene>
<evidence type="ECO:0000313" key="2">
    <source>
        <dbReference type="EMBL" id="KAF5384889.1"/>
    </source>
</evidence>
<feature type="compositionally biased region" description="Polar residues" evidence="1">
    <location>
        <begin position="265"/>
        <end position="286"/>
    </location>
</feature>
<evidence type="ECO:0000313" key="3">
    <source>
        <dbReference type="Proteomes" id="UP000565441"/>
    </source>
</evidence>
<accession>A0A8H5HKJ3</accession>
<dbReference type="OrthoDB" id="3229208at2759"/>
<feature type="compositionally biased region" description="Polar residues" evidence="1">
    <location>
        <begin position="213"/>
        <end position="222"/>
    </location>
</feature>
<comment type="caution">
    <text evidence="2">The sequence shown here is derived from an EMBL/GenBank/DDBJ whole genome shotgun (WGS) entry which is preliminary data.</text>
</comment>
<feature type="region of interest" description="Disordered" evidence="1">
    <location>
        <begin position="410"/>
        <end position="474"/>
    </location>
</feature>
<feature type="compositionally biased region" description="Basic residues" evidence="1">
    <location>
        <begin position="159"/>
        <end position="171"/>
    </location>
</feature>
<organism evidence="2 3">
    <name type="scientific">Tricholomella constricta</name>
    <dbReference type="NCBI Taxonomy" id="117010"/>
    <lineage>
        <taxon>Eukaryota</taxon>
        <taxon>Fungi</taxon>
        <taxon>Dikarya</taxon>
        <taxon>Basidiomycota</taxon>
        <taxon>Agaricomycotina</taxon>
        <taxon>Agaricomycetes</taxon>
        <taxon>Agaricomycetidae</taxon>
        <taxon>Agaricales</taxon>
        <taxon>Tricholomatineae</taxon>
        <taxon>Lyophyllaceae</taxon>
        <taxon>Tricholomella</taxon>
    </lineage>
</organism>
<sequence>MPGVNPYPTIHGSGSHEIHPNKPQAISVFRASPWVTYEPTTHGQLSDSHDMDHDVDMDAPEISTLREEESPPPTHKPLRRQPMMRTLPPPRPRLPLGATWPPLRSWPRFRAPLINTDEEYDEVEEEEDQLIDDDDDELMKPVPAAALPNPSRSTDASKRKTSSKRKPRKSEKRIAEDERKAQEKTMSGTLILAPTLTWFEPTPSEHADDMGQADTQQVSSSAPVGDLSKLGTPQRAQKQPDVPRPSKKLPTKLKTALPLLVDDTGITSEGHTGTAASSPVTVQFEANSPEPEPELHGSVASVPLTEETNLENVPLPQYPLPTKPFPVQPAPKIATGFAPVLPLDKSGKKVRHWRVAQREIRGIAGGRWFARSWVGEKGSEYAANQLRHCDEKVSGVAIPRLAAVSISAPLAGRGSGRGKAKAMSSLAASAAPSRSGSSIPDLPPTSARPPTKMRTIIAPPSEAGDSDLAVPPGS</sequence>
<dbReference type="AlphaFoldDB" id="A0A8H5HKJ3"/>
<reference evidence="2 3" key="1">
    <citation type="journal article" date="2020" name="ISME J.">
        <title>Uncovering the hidden diversity of litter-decomposition mechanisms in mushroom-forming fungi.</title>
        <authorList>
            <person name="Floudas D."/>
            <person name="Bentzer J."/>
            <person name="Ahren D."/>
            <person name="Johansson T."/>
            <person name="Persson P."/>
            <person name="Tunlid A."/>
        </authorList>
    </citation>
    <scope>NUCLEOTIDE SEQUENCE [LARGE SCALE GENOMIC DNA]</scope>
    <source>
        <strain evidence="2 3">CBS 661.87</strain>
    </source>
</reference>
<dbReference type="Proteomes" id="UP000565441">
    <property type="component" value="Unassembled WGS sequence"/>
</dbReference>
<proteinExistence type="predicted"/>
<feature type="compositionally biased region" description="Low complexity" evidence="1">
    <location>
        <begin position="421"/>
        <end position="438"/>
    </location>
</feature>